<dbReference type="Proteomes" id="UP000035034">
    <property type="component" value="Unassembled WGS sequence"/>
</dbReference>
<dbReference type="InterPro" id="IPR006683">
    <property type="entry name" value="Thioestr_dom"/>
</dbReference>
<protein>
    <recommendedName>
        <fullName evidence="3">Thioesterase domain-containing protein</fullName>
    </recommendedName>
</protein>
<organism evidence="4 5">
    <name type="scientific">Gordonia effusa NBRC 100432</name>
    <dbReference type="NCBI Taxonomy" id="1077974"/>
    <lineage>
        <taxon>Bacteria</taxon>
        <taxon>Bacillati</taxon>
        <taxon>Actinomycetota</taxon>
        <taxon>Actinomycetes</taxon>
        <taxon>Mycobacteriales</taxon>
        <taxon>Gordoniaceae</taxon>
        <taxon>Gordonia</taxon>
    </lineage>
</organism>
<evidence type="ECO:0000313" key="4">
    <source>
        <dbReference type="EMBL" id="GAB17553.1"/>
    </source>
</evidence>
<evidence type="ECO:0000259" key="3">
    <source>
        <dbReference type="Pfam" id="PF03061"/>
    </source>
</evidence>
<evidence type="ECO:0000256" key="2">
    <source>
        <dbReference type="ARBA" id="ARBA00022801"/>
    </source>
</evidence>
<dbReference type="eggNOG" id="COG2050">
    <property type="taxonomic scope" value="Bacteria"/>
</dbReference>
<dbReference type="Pfam" id="PF03061">
    <property type="entry name" value="4HBT"/>
    <property type="match status" value="1"/>
</dbReference>
<comment type="similarity">
    <text evidence="1">Belongs to the thioesterase PaaI family.</text>
</comment>
<dbReference type="InterPro" id="IPR029069">
    <property type="entry name" value="HotDog_dom_sf"/>
</dbReference>
<accession>H0QXK2</accession>
<dbReference type="PANTHER" id="PTHR21660:SF1">
    <property type="entry name" value="ACYL-COENZYME A THIOESTERASE 13"/>
    <property type="match status" value="1"/>
</dbReference>
<name>H0QXK2_9ACTN</name>
<evidence type="ECO:0000313" key="5">
    <source>
        <dbReference type="Proteomes" id="UP000035034"/>
    </source>
</evidence>
<gene>
    <name evidence="4" type="ORF">GOEFS_035_00850</name>
</gene>
<dbReference type="STRING" id="1077974.GOEFS_035_00850"/>
<dbReference type="SUPFAM" id="SSF54637">
    <property type="entry name" value="Thioesterase/thiol ester dehydrase-isomerase"/>
    <property type="match status" value="1"/>
</dbReference>
<dbReference type="InterPro" id="IPR003736">
    <property type="entry name" value="PAAI_dom"/>
</dbReference>
<dbReference type="PANTHER" id="PTHR21660">
    <property type="entry name" value="THIOESTERASE SUPERFAMILY MEMBER-RELATED"/>
    <property type="match status" value="1"/>
</dbReference>
<sequence length="134" mass="13841">MRAWAANPGLDHPSIGRLLGMRPVSIDEGSVSFAVTPKPDFANPLGSVHGGICATLLDSVMGCAVHTTLPAGVGYTTLELKVNYIRTVAVDASDLTGVGTTIHVGRRTATAEGKVFSADGKLVAHGTTTCIILR</sequence>
<keyword evidence="2" id="KW-0378">Hydrolase</keyword>
<dbReference type="GO" id="GO:0047617">
    <property type="term" value="F:fatty acyl-CoA hydrolase activity"/>
    <property type="evidence" value="ECO:0007669"/>
    <property type="project" value="InterPro"/>
</dbReference>
<dbReference type="EMBL" id="BAEH01000035">
    <property type="protein sequence ID" value="GAB17553.1"/>
    <property type="molecule type" value="Genomic_DNA"/>
</dbReference>
<comment type="caution">
    <text evidence="4">The sequence shown here is derived from an EMBL/GenBank/DDBJ whole genome shotgun (WGS) entry which is preliminary data.</text>
</comment>
<dbReference type="AlphaFoldDB" id="H0QXK2"/>
<feature type="domain" description="Thioesterase" evidence="3">
    <location>
        <begin position="46"/>
        <end position="124"/>
    </location>
</feature>
<evidence type="ECO:0000256" key="1">
    <source>
        <dbReference type="ARBA" id="ARBA00008324"/>
    </source>
</evidence>
<dbReference type="CDD" id="cd03443">
    <property type="entry name" value="PaaI_thioesterase"/>
    <property type="match status" value="1"/>
</dbReference>
<reference evidence="4 5" key="1">
    <citation type="submission" date="2011-12" db="EMBL/GenBank/DDBJ databases">
        <title>Whole genome shotgun sequence of Gordonia effusa NBRC 100432.</title>
        <authorList>
            <person name="Yoshida I."/>
            <person name="Takarada H."/>
            <person name="Hosoyama A."/>
            <person name="Tsuchikane K."/>
            <person name="Katsumata H."/>
            <person name="Yamazaki S."/>
            <person name="Fujita N."/>
        </authorList>
    </citation>
    <scope>NUCLEOTIDE SEQUENCE [LARGE SCALE GENOMIC DNA]</scope>
    <source>
        <strain evidence="4 5">NBRC 100432</strain>
    </source>
</reference>
<keyword evidence="5" id="KW-1185">Reference proteome</keyword>
<proteinExistence type="inferred from homology"/>
<dbReference type="NCBIfam" id="TIGR00369">
    <property type="entry name" value="unchar_dom_1"/>
    <property type="match status" value="1"/>
</dbReference>
<dbReference type="InterPro" id="IPR039298">
    <property type="entry name" value="ACOT13"/>
</dbReference>
<dbReference type="Gene3D" id="3.10.129.10">
    <property type="entry name" value="Hotdog Thioesterase"/>
    <property type="match status" value="1"/>
</dbReference>